<organism evidence="2 3">
    <name type="scientific">Eutypa lata (strain UCR-EL1)</name>
    <name type="common">Grapevine dieback disease fungus</name>
    <name type="synonym">Eutypa armeniacae</name>
    <dbReference type="NCBI Taxonomy" id="1287681"/>
    <lineage>
        <taxon>Eukaryota</taxon>
        <taxon>Fungi</taxon>
        <taxon>Dikarya</taxon>
        <taxon>Ascomycota</taxon>
        <taxon>Pezizomycotina</taxon>
        <taxon>Sordariomycetes</taxon>
        <taxon>Xylariomycetidae</taxon>
        <taxon>Xylariales</taxon>
        <taxon>Diatrypaceae</taxon>
        <taxon>Eutypa</taxon>
    </lineage>
</organism>
<name>M7TAC0_EUTLA</name>
<dbReference type="AlphaFoldDB" id="M7TAC0"/>
<keyword evidence="3" id="KW-1185">Reference proteome</keyword>
<dbReference type="OrthoDB" id="5422510at2759"/>
<dbReference type="HOGENOM" id="CLU_1219466_0_0_1"/>
<dbReference type="PANTHER" id="PTHR42032">
    <property type="entry name" value="YALI0E30679P"/>
    <property type="match status" value="1"/>
</dbReference>
<proteinExistence type="predicted"/>
<feature type="region of interest" description="Disordered" evidence="1">
    <location>
        <begin position="162"/>
        <end position="204"/>
    </location>
</feature>
<sequence length="204" mass="22583">MVRNRTLRVQRIVSANPYENQTASSEELVALSSRLDDLEARTATLLDGPNKGEVGMLNPRMNQADRAREISNTMQPEMDAMNRAMRRYEKKIAVLAGQMDGKLEYLDRRLQDAVALAAVAAKNSSSQSLFAWSVERTAAALMLPVHAIVAVFTFPFRTMSTLIRGSKSPPPEKARKSGNRDRAAGATAQGRDTPNRIPSRLSRR</sequence>
<dbReference type="eggNOG" id="ENOG502RXR7">
    <property type="taxonomic scope" value="Eukaryota"/>
</dbReference>
<dbReference type="EMBL" id="KB706581">
    <property type="protein sequence ID" value="EMR66816.1"/>
    <property type="molecule type" value="Genomic_DNA"/>
</dbReference>
<dbReference type="PANTHER" id="PTHR42032:SF1">
    <property type="entry name" value="YALI0E30679P"/>
    <property type="match status" value="1"/>
</dbReference>
<evidence type="ECO:0000313" key="2">
    <source>
        <dbReference type="EMBL" id="EMR66816.1"/>
    </source>
</evidence>
<reference evidence="3" key="1">
    <citation type="journal article" date="2013" name="Genome Announc.">
        <title>Draft genome sequence of the grapevine dieback fungus Eutypa lata UCR-EL1.</title>
        <authorList>
            <person name="Blanco-Ulate B."/>
            <person name="Rolshausen P.E."/>
            <person name="Cantu D."/>
        </authorList>
    </citation>
    <scope>NUCLEOTIDE SEQUENCE [LARGE SCALE GENOMIC DNA]</scope>
    <source>
        <strain evidence="3">UCR-EL1</strain>
    </source>
</reference>
<dbReference type="Proteomes" id="UP000012174">
    <property type="component" value="Unassembled WGS sequence"/>
</dbReference>
<accession>M7TAC0</accession>
<protein>
    <submittedName>
        <fullName evidence="2">Uncharacterized protein</fullName>
    </submittedName>
</protein>
<feature type="compositionally biased region" description="Basic and acidic residues" evidence="1">
    <location>
        <begin position="170"/>
        <end position="183"/>
    </location>
</feature>
<dbReference type="KEGG" id="ela:UCREL1_6189"/>
<evidence type="ECO:0000256" key="1">
    <source>
        <dbReference type="SAM" id="MobiDB-lite"/>
    </source>
</evidence>
<evidence type="ECO:0000313" key="3">
    <source>
        <dbReference type="Proteomes" id="UP000012174"/>
    </source>
</evidence>
<gene>
    <name evidence="2" type="ORF">UCREL1_6189</name>
</gene>